<evidence type="ECO:0000256" key="11">
    <source>
        <dbReference type="SAM" id="Coils"/>
    </source>
</evidence>
<comment type="similarity">
    <text evidence="9 10">Belongs to the TRAFAC class myosin-kinesin ATPase superfamily. Kinesin family.</text>
</comment>
<evidence type="ECO:0000256" key="4">
    <source>
        <dbReference type="ARBA" id="ARBA00022741"/>
    </source>
</evidence>
<keyword evidence="8" id="KW-0206">Cytoskeleton</keyword>
<dbReference type="GO" id="GO:0005874">
    <property type="term" value="C:microtubule"/>
    <property type="evidence" value="ECO:0007669"/>
    <property type="project" value="UniProtKB-KW"/>
</dbReference>
<dbReference type="PANTHER" id="PTHR47969">
    <property type="entry name" value="CHROMOSOME-ASSOCIATED KINESIN KIF4A-RELATED"/>
    <property type="match status" value="1"/>
</dbReference>
<dbReference type="InParanoid" id="A0A482XI03"/>
<dbReference type="SUPFAM" id="SSF52540">
    <property type="entry name" value="P-loop containing nucleoside triphosphate hydrolases"/>
    <property type="match status" value="1"/>
</dbReference>
<comment type="caution">
    <text evidence="9">Lacks conserved residue(s) required for the propagation of feature annotation.</text>
</comment>
<keyword evidence="6 11" id="KW-0175">Coiled coil</keyword>
<dbReference type="PROSITE" id="PS50067">
    <property type="entry name" value="KINESIN_MOTOR_2"/>
    <property type="match status" value="1"/>
</dbReference>
<dbReference type="FunCoup" id="A0A482XI03">
    <property type="interactions" value="14"/>
</dbReference>
<dbReference type="InterPro" id="IPR001752">
    <property type="entry name" value="Kinesin_motor_dom"/>
</dbReference>
<dbReference type="GO" id="GO:0008017">
    <property type="term" value="F:microtubule binding"/>
    <property type="evidence" value="ECO:0007669"/>
    <property type="project" value="InterPro"/>
</dbReference>
<evidence type="ECO:0000256" key="5">
    <source>
        <dbReference type="ARBA" id="ARBA00022840"/>
    </source>
</evidence>
<dbReference type="PROSITE" id="PS00411">
    <property type="entry name" value="KINESIN_MOTOR_1"/>
    <property type="match status" value="1"/>
</dbReference>
<evidence type="ECO:0000256" key="7">
    <source>
        <dbReference type="ARBA" id="ARBA00023175"/>
    </source>
</evidence>
<dbReference type="InterPro" id="IPR027417">
    <property type="entry name" value="P-loop_NTPase"/>
</dbReference>
<evidence type="ECO:0000256" key="2">
    <source>
        <dbReference type="ARBA" id="ARBA00022490"/>
    </source>
</evidence>
<dbReference type="SMART" id="SM00129">
    <property type="entry name" value="KISc"/>
    <property type="match status" value="1"/>
</dbReference>
<dbReference type="STRING" id="195883.A0A482XI03"/>
<sequence length="642" mass="73350">MDTLVLLNSQMIRSLYSIQKTMKMTVLERNLPSTQSMIAGDYSQSATRGMIFRSFEHIFDHIAASSNMEYLVRVSYLEIYQEEIRDLLERTKKQCDLRMNDSGVIYVKNLHSHVCESLKEIEHAMALGNQNRTVGATDMNLHSSRSHAIFIITIEMSETISGLKSQVRVGKLNLVDLAGSERQSKSKAGMERLKEASKINLSLSALGNVICALENGSTHVPYRDSKLTRLLQDSLGGNSQTLMIANIGPASYNYDESLTTLRYASRAKKIVNKPRINEDPKDALLREYREEILRLKALQAQQRTSRKSGRNKGEMLNEEDLNKMATEINSETSLTDKERASKLHEIEEKRAAILAEKKNAEDIKRKIETLESKLLGGGKNIIEHTNEQQRILEQQAAEIQKFKLREKRMRQELAAKEETAEGIRETFMSKQQEVEFLTRKLKVLHQKYQSIKKETNDIIEEFNRDRREILEMLQNHLMRKIKLNILIIDNFIPKEVRQRGMSLLYYDEEEDSWQLMPDSDPEETSLESDPSADNAPRLMAGGTLTGYKRQDDTENIIKLSPVQVGSTILLYEGPEISYSMKLAFEAALQKEEDIDVEAVPSSKKSISRYLNSSSGKHVVDWNLVNKTSQQPIYPKTRGLVPK</sequence>
<feature type="region of interest" description="Disordered" evidence="12">
    <location>
        <begin position="513"/>
        <end position="539"/>
    </location>
</feature>
<dbReference type="SMR" id="A0A482XI03"/>
<protein>
    <recommendedName>
        <fullName evidence="10">Kinesin-like protein</fullName>
    </recommendedName>
</protein>
<evidence type="ECO:0000256" key="1">
    <source>
        <dbReference type="ARBA" id="ARBA00004245"/>
    </source>
</evidence>
<reference evidence="14 15" key="1">
    <citation type="journal article" date="2017" name="Gigascience">
        <title>Genome sequence of the small brown planthopper, Laodelphax striatellus.</title>
        <authorList>
            <person name="Zhu J."/>
            <person name="Jiang F."/>
            <person name="Wang X."/>
            <person name="Yang P."/>
            <person name="Bao Y."/>
            <person name="Zhao W."/>
            <person name="Wang W."/>
            <person name="Lu H."/>
            <person name="Wang Q."/>
            <person name="Cui N."/>
            <person name="Li J."/>
            <person name="Chen X."/>
            <person name="Luo L."/>
            <person name="Yu J."/>
            <person name="Kang L."/>
            <person name="Cui F."/>
        </authorList>
    </citation>
    <scope>NUCLEOTIDE SEQUENCE [LARGE SCALE GENOMIC DNA]</scope>
    <source>
        <strain evidence="14">Lst14</strain>
    </source>
</reference>
<dbReference type="GO" id="GO:0003777">
    <property type="term" value="F:microtubule motor activity"/>
    <property type="evidence" value="ECO:0007669"/>
    <property type="project" value="InterPro"/>
</dbReference>
<comment type="subcellular location">
    <subcellularLocation>
        <location evidence="1">Cytoplasm</location>
        <location evidence="1">Cytoskeleton</location>
    </subcellularLocation>
</comment>
<proteinExistence type="inferred from homology"/>
<dbReference type="AlphaFoldDB" id="A0A482XI03"/>
<dbReference type="InterPro" id="IPR019821">
    <property type="entry name" value="Kinesin_motor_CS"/>
</dbReference>
<keyword evidence="3 10" id="KW-0493">Microtubule</keyword>
<feature type="coiled-coil region" evidence="11">
    <location>
        <begin position="343"/>
        <end position="454"/>
    </location>
</feature>
<keyword evidence="4 10" id="KW-0547">Nucleotide-binding</keyword>
<dbReference type="GO" id="GO:0005524">
    <property type="term" value="F:ATP binding"/>
    <property type="evidence" value="ECO:0007669"/>
    <property type="project" value="UniProtKB-KW"/>
</dbReference>
<evidence type="ECO:0000259" key="13">
    <source>
        <dbReference type="PROSITE" id="PS50067"/>
    </source>
</evidence>
<evidence type="ECO:0000256" key="12">
    <source>
        <dbReference type="SAM" id="MobiDB-lite"/>
    </source>
</evidence>
<evidence type="ECO:0000256" key="8">
    <source>
        <dbReference type="ARBA" id="ARBA00023212"/>
    </source>
</evidence>
<dbReference type="InterPro" id="IPR036961">
    <property type="entry name" value="Kinesin_motor_dom_sf"/>
</dbReference>
<dbReference type="Gene3D" id="3.40.850.10">
    <property type="entry name" value="Kinesin motor domain"/>
    <property type="match status" value="1"/>
</dbReference>
<gene>
    <name evidence="14" type="ORF">LSTR_LSTR000549</name>
</gene>
<dbReference type="Proteomes" id="UP000291343">
    <property type="component" value="Unassembled WGS sequence"/>
</dbReference>
<keyword evidence="2" id="KW-0963">Cytoplasm</keyword>
<name>A0A482XI03_LAOST</name>
<dbReference type="Pfam" id="PF00225">
    <property type="entry name" value="Kinesin"/>
    <property type="match status" value="1"/>
</dbReference>
<dbReference type="GO" id="GO:0007018">
    <property type="term" value="P:microtubule-based movement"/>
    <property type="evidence" value="ECO:0007669"/>
    <property type="project" value="InterPro"/>
</dbReference>
<dbReference type="OrthoDB" id="3176171at2759"/>
<accession>A0A482XI03</accession>
<feature type="domain" description="Kinesin motor" evidence="13">
    <location>
        <begin position="1"/>
        <end position="270"/>
    </location>
</feature>
<dbReference type="PRINTS" id="PR00380">
    <property type="entry name" value="KINESINHEAVY"/>
</dbReference>
<dbReference type="EMBL" id="QKKF02009820">
    <property type="protein sequence ID" value="RZF45139.1"/>
    <property type="molecule type" value="Genomic_DNA"/>
</dbReference>
<comment type="caution">
    <text evidence="14">The sequence shown here is derived from an EMBL/GenBank/DDBJ whole genome shotgun (WGS) entry which is preliminary data.</text>
</comment>
<keyword evidence="5 10" id="KW-0067">ATP-binding</keyword>
<evidence type="ECO:0000256" key="6">
    <source>
        <dbReference type="ARBA" id="ARBA00023054"/>
    </source>
</evidence>
<keyword evidence="7 10" id="KW-0505">Motor protein</keyword>
<evidence type="ECO:0000256" key="10">
    <source>
        <dbReference type="RuleBase" id="RU000394"/>
    </source>
</evidence>
<organism evidence="14 15">
    <name type="scientific">Laodelphax striatellus</name>
    <name type="common">Small brown planthopper</name>
    <name type="synonym">Delphax striatella</name>
    <dbReference type="NCBI Taxonomy" id="195883"/>
    <lineage>
        <taxon>Eukaryota</taxon>
        <taxon>Metazoa</taxon>
        <taxon>Ecdysozoa</taxon>
        <taxon>Arthropoda</taxon>
        <taxon>Hexapoda</taxon>
        <taxon>Insecta</taxon>
        <taxon>Pterygota</taxon>
        <taxon>Neoptera</taxon>
        <taxon>Paraneoptera</taxon>
        <taxon>Hemiptera</taxon>
        <taxon>Auchenorrhyncha</taxon>
        <taxon>Fulgoroidea</taxon>
        <taxon>Delphacidae</taxon>
        <taxon>Criomorphinae</taxon>
        <taxon>Laodelphax</taxon>
    </lineage>
</organism>
<dbReference type="InterPro" id="IPR027640">
    <property type="entry name" value="Kinesin-like_fam"/>
</dbReference>
<dbReference type="PANTHER" id="PTHR47969:SF21">
    <property type="entry name" value="KINESIN-LIKE PROTEIN"/>
    <property type="match status" value="1"/>
</dbReference>
<evidence type="ECO:0000256" key="9">
    <source>
        <dbReference type="PROSITE-ProRule" id="PRU00283"/>
    </source>
</evidence>
<evidence type="ECO:0000313" key="15">
    <source>
        <dbReference type="Proteomes" id="UP000291343"/>
    </source>
</evidence>
<evidence type="ECO:0000256" key="3">
    <source>
        <dbReference type="ARBA" id="ARBA00022701"/>
    </source>
</evidence>
<keyword evidence="15" id="KW-1185">Reference proteome</keyword>
<evidence type="ECO:0000313" key="14">
    <source>
        <dbReference type="EMBL" id="RZF45139.1"/>
    </source>
</evidence>